<evidence type="ECO:0000313" key="2">
    <source>
        <dbReference type="EMBL" id="KAK3092476.1"/>
    </source>
</evidence>
<dbReference type="EMBL" id="VSWD01000009">
    <property type="protein sequence ID" value="KAK3092476.1"/>
    <property type="molecule type" value="Genomic_DNA"/>
</dbReference>
<protein>
    <submittedName>
        <fullName evidence="2">Uncharacterized protein</fullName>
    </submittedName>
</protein>
<dbReference type="Proteomes" id="UP001186944">
    <property type="component" value="Unassembled WGS sequence"/>
</dbReference>
<gene>
    <name evidence="2" type="ORF">FSP39_003379</name>
</gene>
<sequence length="2792" mass="310967">MVPLRIVLSAYCRFVFELCLFGKCLSFRITLFDAVIWQFATPTVHARILSFGNEGHDQSPPIFDDNGKMVSSRRRKKSVSSGCELYQVPGRNPSDTAFKLRATVSDDITEAKLFFAIGTSQGATNVIGWTDMGGSLLVYAVDLPNSVPLYWTLKAVNNQGLETYTDCLLNTYDNTVPDGRVDPSYIYSSHPDTLSGTVIAFDDSALMNKHLVALGYSPGAYGNEVVGWRTFLLSDSSIRHHILTDLKYFSEPKPGRLTSAPFATHVKERPSDCATECILYPSKCVSFDYEYVTEICELQAYVEGPAANLRASGQFVNYERLGIGQNAFIEFNNLHLEHGNVYFFNAIINNTLNYTGVMHSIGTMIDFTPPEAGFLGRFYTEEYRADGCYASYDQKERCINVTPLKNHRIIKDGNESSTVFNGHRPLQDMQYTRSNHFASVNFDGFQDNETGIYRYMWAVGRVVCGYDIVDFQDPHESLHSSKYWTHSGYEKNLTTLKDGMYYVTVQALNNIIHGGALVTTLCHTAPFAVDTTPPDFHGVEEVYYDEDFDLLGVYYNADDPLSGLYSVDFGLGKTKYDVLVRPYSYHPPMDRNDPYVVVEDLGLEDGVPSWIRIRPMNGVRLFTAGHGDEAILIDGTPPMTGNVLDGTTVLHDATYQADNSQICAHWNTFYDPESGILRFRWGVGTKPGIDDVMPFHRYNHNIRHACFNVLLAHNTTYFSTVIAFNGALNTKHSNSSSDGVLVDTTHPVAGKVHDGDIPGLDISYSSETASKSCYWGNFSDPESGITKYDVAIFLNNELEKSFDISLNSDFLDHSVKLNHEDAVKFSITATNGAGSTTVVSSDGFKVDHTPPEMILLSVTNSSSKYQTYRDRLELQWQFRDRESYIKEYRYFIYEEKHGSKSRFWPVLESYGILEPYVQGGKENILLSTPLQNGGKYSLHVTAINNAGLSTAYESENVIVDSTSPVMTLVHIGLLNEDENINEDGQVEHSDPGGITVSWNGFDQESKISSFYVAVGTSPGDTSVTGQYITMLTEQTSYIKVPLEIYSDSHKVYYVSVKSKNRAGLFSQDMVSSPFIVLKENIPGIIFDGRKKYEDEQWNRDSSSISLSFLGFKSETCNIIWYELAIGSEPFYSDVSPFSDFGVVHNGTHGHAERNLDLRENNVYYSTIIAKMGHNCHEDFIVSSSNGIKFDTTKPKIWYMKHINQDKQNSFYNEIYYQNELDTLDVIWNVTDLSNVISINFSVGHLPFLADLFPSTSTKDGRTNQGTIRLKEGESAFVNVEAKDEVGLSNSVISHQIIADVTKPKVTNLSCTDIISYELSEISCEWVLQEFESYIKAIMVSVGSHPLSEDLIKEKEIPLTKSSWKADLRNINDAFKTRSIYVNMKILNVLDMEESHVSDIKVDLTPPTVTSVDIITGTHPSDLKTKKICQLPWTYADIRINGAEDPESSLSRSEVCLGTHPRQCNIKPFKEFQENTNILISDLSMYPGEKIFVTAIIYNRVGLSTIAFSDGSVVSPNPILSVIDGTGPKDRDFQGDLNVIQGIWQYSEPCPIVHAEWAIYDLQGNLIQDYIGSTGNGRILYNDELTLENNMMYMISVRITDAINRTAEAQSDGIVILIQPPGPGDVRDGLGDEDIDYQESTTQLSANWENFGSLESSNPTQMIDHYEVAIGDDRREHTSRVNIHYFINVGLNKSVTISNLNLTAKTVTYYITVRAYSMTGAHEEAYTNGIRVGYREGVFPGEVEFTPFQHITDSISVSWKNFEADIGIAKYTVGISTSAVIKNNETFKSNLADRNMTLLFDILVPTNVGLDTLQTFRNLTLQHGQTYYVTVFASDIIGMCAVATGGPIMVDVTPPNSSSLSIRLNQRDVTGNRLVFVNDERHVSIEFVDVVDLQSGIRETRFQLIEFISCPNGVNTDHENRILMQEETVENDTKISFFDVGLETDNYYKVLAASENLAGLKAEMESPVFKLDRTDPLPGSVKIGTDFRTFIDFQSSVHEITAYTALARTQQAYECPNSKQLFPSKTKILIPLDGDYTDSMVEESLSGILLHIGYDITLTHFLKSGLKRINQPLMEGTYMVNLVSASGQNIITTFSLSTLKNFFPTKFDVSSHKMVKENNFNNAANISSVEVNSGNGTFQNTSTISTSKPKTSATGNVNNTSPESGPLKAAADVGFGIHILGSRQNNSEEWDIFVWAADRYKTDEQWITSTTDPSSSFNTYSFDLVEKKGVTYHSWDITFKINNQAKAIIDGLRFPDEMHMFFQTWNKDGYEAPIQILFIPIDPDNCTIGCDPNCSKTEDFEIRKLTIENLNLLPTIATTNESYANVLTDISNSSSYYVNIKSVNLAGRAVIARSNPIMVDNTPPRCLQMVCTDPVNTGMDEPTDFLGSNKTVGAYWRCEDDTTEITSYVISVGIDSKDDTLFKETNIGLITKARIYLNESKTFEHDKTYFVNIKVQNSAGLSSNYSCSTTVYLLAPNVSATQSETLYTDPSQTSINDAYIIHQQDRVGMLWRSPYNDTEFYEFQVGSDNGSSDLIPRITVSVLQEGSVAVIDGQLWLNGNNTNRSVSDFSSRNIKNVTESDNSNTVQDYSFMSEPGRCLYPKLFAVGYSHLSAEIPSKPMCVASEDGGIITGMLSSADFAAQYGSASSAGFVSYISDPVTTIDFTNRFLRKRLVKSMGVSFFVSPAPSASLEMITVSIPIDTIHFEHDTVPALVAWNYHDSDNPYASAGVWILVTEICGGNIITPRIENGYFIVEVDVSGRPLSADSTKGSTTITPIGANAMEKDGNANIDIE</sequence>
<evidence type="ECO:0000256" key="1">
    <source>
        <dbReference type="SAM" id="MobiDB-lite"/>
    </source>
</evidence>
<proteinExistence type="predicted"/>
<dbReference type="PANTHER" id="PTHR16897">
    <property type="entry name" value="OS10G0105400 PROTEIN"/>
    <property type="match status" value="1"/>
</dbReference>
<reference evidence="2" key="1">
    <citation type="submission" date="2019-08" db="EMBL/GenBank/DDBJ databases">
        <title>The improved chromosome-level genome for the pearl oyster Pinctada fucata martensii using PacBio sequencing and Hi-C.</title>
        <authorList>
            <person name="Zheng Z."/>
        </authorList>
    </citation>
    <scope>NUCLEOTIDE SEQUENCE</scope>
    <source>
        <strain evidence="2">ZZ-2019</strain>
        <tissue evidence="2">Adductor muscle</tissue>
    </source>
</reference>
<feature type="compositionally biased region" description="Low complexity" evidence="1">
    <location>
        <begin position="2140"/>
        <end position="2153"/>
    </location>
</feature>
<keyword evidence="3" id="KW-1185">Reference proteome</keyword>
<dbReference type="PANTHER" id="PTHR16897:SF2">
    <property type="entry name" value="OS03G0226600 PROTEIN"/>
    <property type="match status" value="1"/>
</dbReference>
<accession>A0AA88XU57</accession>
<comment type="caution">
    <text evidence="2">The sequence shown here is derived from an EMBL/GenBank/DDBJ whole genome shotgun (WGS) entry which is preliminary data.</text>
</comment>
<feature type="region of interest" description="Disordered" evidence="1">
    <location>
        <begin position="2139"/>
        <end position="2163"/>
    </location>
</feature>
<evidence type="ECO:0000313" key="3">
    <source>
        <dbReference type="Proteomes" id="UP001186944"/>
    </source>
</evidence>
<organism evidence="2 3">
    <name type="scientific">Pinctada imbricata</name>
    <name type="common">Atlantic pearl-oyster</name>
    <name type="synonym">Pinctada martensii</name>
    <dbReference type="NCBI Taxonomy" id="66713"/>
    <lineage>
        <taxon>Eukaryota</taxon>
        <taxon>Metazoa</taxon>
        <taxon>Spiralia</taxon>
        <taxon>Lophotrochozoa</taxon>
        <taxon>Mollusca</taxon>
        <taxon>Bivalvia</taxon>
        <taxon>Autobranchia</taxon>
        <taxon>Pteriomorphia</taxon>
        <taxon>Pterioida</taxon>
        <taxon>Pterioidea</taxon>
        <taxon>Pteriidae</taxon>
        <taxon>Pinctada</taxon>
    </lineage>
</organism>
<dbReference type="InterPro" id="IPR036116">
    <property type="entry name" value="FN3_sf"/>
</dbReference>
<dbReference type="SUPFAM" id="SSF49265">
    <property type="entry name" value="Fibronectin type III"/>
    <property type="match status" value="1"/>
</dbReference>
<name>A0AA88XU57_PINIB</name>